<dbReference type="Proteomes" id="UP000194137">
    <property type="component" value="Chromosome"/>
</dbReference>
<dbReference type="InterPro" id="IPR045601">
    <property type="entry name" value="DUF6455"/>
</dbReference>
<keyword evidence="2" id="KW-1185">Reference proteome</keyword>
<name>A0A1W6ZT35_9HYPH</name>
<sequence length="136" mass="15134">MATQSVSQKTGIFGSLGQAWSRYRKRRAAMAELQALGTVELERIVHDAGLTFSDLVDLAKQSGDAAALLYRRLEEAGIDFKSIDPVVLRDMQRCCSLCDSKTQCAHELEDKPKTAGWPEYCPNRQTIDALSLMKCH</sequence>
<accession>A0A1W6ZT35</accession>
<organism evidence="1 2">
    <name type="scientific">Pseudorhodoplanes sinuspersici</name>
    <dbReference type="NCBI Taxonomy" id="1235591"/>
    <lineage>
        <taxon>Bacteria</taxon>
        <taxon>Pseudomonadati</taxon>
        <taxon>Pseudomonadota</taxon>
        <taxon>Alphaproteobacteria</taxon>
        <taxon>Hyphomicrobiales</taxon>
        <taxon>Pseudorhodoplanes</taxon>
    </lineage>
</organism>
<dbReference type="Pfam" id="PF20056">
    <property type="entry name" value="DUF6455"/>
    <property type="match status" value="1"/>
</dbReference>
<evidence type="ECO:0000313" key="2">
    <source>
        <dbReference type="Proteomes" id="UP000194137"/>
    </source>
</evidence>
<dbReference type="KEGG" id="psin:CAK95_16715"/>
<dbReference type="STRING" id="1235591.CAK95_16715"/>
<dbReference type="AlphaFoldDB" id="A0A1W6ZT35"/>
<reference evidence="1 2" key="1">
    <citation type="submission" date="2017-05" db="EMBL/GenBank/DDBJ databases">
        <title>Full genome sequence of Pseudorhodoplanes sinuspersici.</title>
        <authorList>
            <person name="Dastgheib S.M.M."/>
            <person name="Shavandi M."/>
            <person name="Tirandaz H."/>
        </authorList>
    </citation>
    <scope>NUCLEOTIDE SEQUENCE [LARGE SCALE GENOMIC DNA]</scope>
    <source>
        <strain evidence="1 2">RIPI110</strain>
    </source>
</reference>
<dbReference type="EMBL" id="CP021112">
    <property type="protein sequence ID" value="ARQ00534.1"/>
    <property type="molecule type" value="Genomic_DNA"/>
</dbReference>
<evidence type="ECO:0000313" key="1">
    <source>
        <dbReference type="EMBL" id="ARQ00534.1"/>
    </source>
</evidence>
<gene>
    <name evidence="1" type="ORF">CAK95_16715</name>
</gene>
<protein>
    <submittedName>
        <fullName evidence="1">Uncharacterized protein</fullName>
    </submittedName>
</protein>
<proteinExistence type="predicted"/>